<comment type="caution">
    <text evidence="1">The sequence shown here is derived from an EMBL/GenBank/DDBJ whole genome shotgun (WGS) entry which is preliminary data.</text>
</comment>
<proteinExistence type="predicted"/>
<sequence length="1019" mass="113845">MTENVEKVVELSEAQQAAVKAPINRPLLIVAAAGSGKTLVLCHRILHLISQGLSPKEILAVTFTRRAGQDLLSRVRTVAAAVIPDIDKSNTCMEGIRIGTFHSFCLSLLRAFPSHAGLAPNFVIFTPKMQMELLEALVKEWYTEINDNKKLSFALPADDFPQNSTVVQGKFEPSAVHKGMFKAEAYRVLRKIRYLENCTSTGELGLSLESNQMKQIDEELFKYVYSNYQLSLQRVNAIDFNSFIRCTIRLLKRCPQALPFVGMQFQHILVDEFQDTDTSQFELLQLLCVQHQHLTIVGDDDQQIYSWRGANGFQNLFSFPRLFPDAEVVKLEQNFRSTGAIVAAARCVIAKNVKRMPKTIRTSSPTGQKLTVCECRNELCEALAVADFISSMRAQGVPLRQIAIIYRLHRVGLEVQHNLQARGIDCEIKGSGSGIGEDGINFPDANRGAMYDILAVLRLVVNEADDFACKSLFELLCVAPTNNISACIQHLQRAKGISLLHALKLVRSHFLGVSMCEHLCFYDSISKTDVEAFDGIRKLLSLVSNTMRDSQTLPMRDVIYNLLQQIAAYRDRADFETEEMSKGAETSATEGTPSYSQKGHGPGRIYFGGIKCLLKEASHFDSEQRKLEEKSSVMPTFRVQDVRQNSYKDMKAHLRGRELRSQPCLAVTSSNSIHKPQKLAVEKLGEFLNRIAMKLHDNELGESHLELPSGRDAVTARDIVTLSTVHQAKGLEWTCIIFVRANEGILPVINDEIISEDKSPRTACEGATDLLPQHLVELLNYAKGCPVYTTSKTLPSCKKEALLFSSGIPQTEGIEEERRLMYVALTRAKSFVLITHLMAAGGQQLIPSRFLADIPYGLIKRTVCYESSNFETTTPKFKLLQDETGGFSPAFGTPKQMTFSGQSNLNTCDSLSDPVGLEKNKRKLWQSRSMHHVVKTPNNAFKSTNSRSARRLDSPLSETNAGSQSRKVPNSKREQTPEGCFENVVHLSDDSEFKTPAKIYRKKRRKFVVSSPSLKDNVV</sequence>
<organism evidence="1 2">
    <name type="scientific">Diphasiastrum complanatum</name>
    <name type="common">Issler's clubmoss</name>
    <name type="synonym">Lycopodium complanatum</name>
    <dbReference type="NCBI Taxonomy" id="34168"/>
    <lineage>
        <taxon>Eukaryota</taxon>
        <taxon>Viridiplantae</taxon>
        <taxon>Streptophyta</taxon>
        <taxon>Embryophyta</taxon>
        <taxon>Tracheophyta</taxon>
        <taxon>Lycopodiopsida</taxon>
        <taxon>Lycopodiales</taxon>
        <taxon>Lycopodiaceae</taxon>
        <taxon>Lycopodioideae</taxon>
        <taxon>Diphasiastrum</taxon>
    </lineage>
</organism>
<reference evidence="2" key="1">
    <citation type="journal article" date="2024" name="Proc. Natl. Acad. Sci. U.S.A.">
        <title>Extraordinary preservation of gene collinearity over three hundred million years revealed in homosporous lycophytes.</title>
        <authorList>
            <person name="Li C."/>
            <person name="Wickell D."/>
            <person name="Kuo L.Y."/>
            <person name="Chen X."/>
            <person name="Nie B."/>
            <person name="Liao X."/>
            <person name="Peng D."/>
            <person name="Ji J."/>
            <person name="Jenkins J."/>
            <person name="Williams M."/>
            <person name="Shu S."/>
            <person name="Plott C."/>
            <person name="Barry K."/>
            <person name="Rajasekar S."/>
            <person name="Grimwood J."/>
            <person name="Han X."/>
            <person name="Sun S."/>
            <person name="Hou Z."/>
            <person name="He W."/>
            <person name="Dai G."/>
            <person name="Sun C."/>
            <person name="Schmutz J."/>
            <person name="Leebens-Mack J.H."/>
            <person name="Li F.W."/>
            <person name="Wang L."/>
        </authorList>
    </citation>
    <scope>NUCLEOTIDE SEQUENCE [LARGE SCALE GENOMIC DNA]</scope>
    <source>
        <strain evidence="2">cv. PW_Plant_1</strain>
    </source>
</reference>
<gene>
    <name evidence="1" type="ORF">O6H91_03G064500</name>
</gene>
<evidence type="ECO:0000313" key="1">
    <source>
        <dbReference type="EMBL" id="KAJ7562327.1"/>
    </source>
</evidence>
<keyword evidence="2" id="KW-1185">Reference proteome</keyword>
<name>A0ACC2E7F2_DIPCM</name>
<evidence type="ECO:0000313" key="2">
    <source>
        <dbReference type="Proteomes" id="UP001162992"/>
    </source>
</evidence>
<accession>A0ACC2E7F2</accession>
<protein>
    <submittedName>
        <fullName evidence="1">Uncharacterized protein</fullName>
    </submittedName>
</protein>
<dbReference type="Proteomes" id="UP001162992">
    <property type="component" value="Chromosome 3"/>
</dbReference>
<dbReference type="EMBL" id="CM055094">
    <property type="protein sequence ID" value="KAJ7562327.1"/>
    <property type="molecule type" value="Genomic_DNA"/>
</dbReference>